<dbReference type="EMBL" id="CM009750">
    <property type="protein sequence ID" value="PUZ69846.1"/>
    <property type="molecule type" value="Genomic_DNA"/>
</dbReference>
<name>A0A2T7EPU3_9POAL</name>
<reference evidence="1 2" key="1">
    <citation type="submission" date="2018-04" db="EMBL/GenBank/DDBJ databases">
        <title>WGS assembly of Panicum hallii var. hallii HAL2.</title>
        <authorList>
            <person name="Lovell J."/>
            <person name="Jenkins J."/>
            <person name="Lowry D."/>
            <person name="Mamidi S."/>
            <person name="Sreedasyam A."/>
            <person name="Weng X."/>
            <person name="Barry K."/>
            <person name="Bonette J."/>
            <person name="Campitelli B."/>
            <person name="Daum C."/>
            <person name="Gordon S."/>
            <person name="Gould B."/>
            <person name="Lipzen A."/>
            <person name="MacQueen A."/>
            <person name="Palacio-Mejia J."/>
            <person name="Plott C."/>
            <person name="Shakirov E."/>
            <person name="Shu S."/>
            <person name="Yoshinaga Y."/>
            <person name="Zane M."/>
            <person name="Rokhsar D."/>
            <person name="Grimwood J."/>
            <person name="Schmutz J."/>
            <person name="Juenger T."/>
        </authorList>
    </citation>
    <scope>NUCLEOTIDE SEQUENCE [LARGE SCALE GENOMIC DNA]</scope>
    <source>
        <strain evidence="2">cv. HAL2</strain>
    </source>
</reference>
<evidence type="ECO:0000313" key="2">
    <source>
        <dbReference type="Proteomes" id="UP000244336"/>
    </source>
</evidence>
<protein>
    <submittedName>
        <fullName evidence="1">Uncharacterized protein</fullName>
    </submittedName>
</protein>
<proteinExistence type="predicted"/>
<organism evidence="1 2">
    <name type="scientific">Panicum hallii var. hallii</name>
    <dbReference type="NCBI Taxonomy" id="1504633"/>
    <lineage>
        <taxon>Eukaryota</taxon>
        <taxon>Viridiplantae</taxon>
        <taxon>Streptophyta</taxon>
        <taxon>Embryophyta</taxon>
        <taxon>Tracheophyta</taxon>
        <taxon>Spermatophyta</taxon>
        <taxon>Magnoliopsida</taxon>
        <taxon>Liliopsida</taxon>
        <taxon>Poales</taxon>
        <taxon>Poaceae</taxon>
        <taxon>PACMAD clade</taxon>
        <taxon>Panicoideae</taxon>
        <taxon>Panicodae</taxon>
        <taxon>Paniceae</taxon>
        <taxon>Panicinae</taxon>
        <taxon>Panicum</taxon>
        <taxon>Panicum sect. Panicum</taxon>
    </lineage>
</organism>
<sequence>MALGTTDMLHAHGQKLTPYRRASLHRSFVSSLIHQIDLAAIEIEYTCRCVKQPRIQLFNAMSISTKAELI</sequence>
<dbReference type="AlphaFoldDB" id="A0A2T7EPU3"/>
<gene>
    <name evidence="1" type="ORF">GQ55_2G152800</name>
</gene>
<dbReference type="Proteomes" id="UP000244336">
    <property type="component" value="Chromosome 2"/>
</dbReference>
<accession>A0A2T7EPU3</accession>
<evidence type="ECO:0000313" key="1">
    <source>
        <dbReference type="EMBL" id="PUZ69846.1"/>
    </source>
</evidence>
<keyword evidence="2" id="KW-1185">Reference proteome</keyword>
<dbReference type="Gramene" id="PUZ69846">
    <property type="protein sequence ID" value="PUZ69846"/>
    <property type="gene ID" value="GQ55_2G152800"/>
</dbReference>